<dbReference type="SUPFAM" id="SSF53383">
    <property type="entry name" value="PLP-dependent transferases"/>
    <property type="match status" value="1"/>
</dbReference>
<dbReference type="EC" id="2.6.1.19" evidence="4"/>
<evidence type="ECO:0000313" key="14">
    <source>
        <dbReference type="Proteomes" id="UP001107558"/>
    </source>
</evidence>
<dbReference type="EMBL" id="JADBJN010000001">
    <property type="protein sequence ID" value="KAG5680436.1"/>
    <property type="molecule type" value="Genomic_DNA"/>
</dbReference>
<dbReference type="OrthoDB" id="5419315at2759"/>
<keyword evidence="5" id="KW-0032">Aminotransferase</keyword>
<comment type="similarity">
    <text evidence="2 12">Belongs to the class-III pyridoxal-phosphate-dependent aminotransferase family.</text>
</comment>
<name>A0A9J6CEC2_POLVA</name>
<evidence type="ECO:0000256" key="7">
    <source>
        <dbReference type="ARBA" id="ARBA00022898"/>
    </source>
</evidence>
<evidence type="ECO:0000256" key="2">
    <source>
        <dbReference type="ARBA" id="ARBA00008954"/>
    </source>
</evidence>
<evidence type="ECO:0000256" key="4">
    <source>
        <dbReference type="ARBA" id="ARBA00012912"/>
    </source>
</evidence>
<dbReference type="CDD" id="cd00610">
    <property type="entry name" value="OAT_like"/>
    <property type="match status" value="1"/>
</dbReference>
<dbReference type="PANTHER" id="PTHR43206:SF1">
    <property type="entry name" value="4-AMINOBUTYRATE AMINOTRANSFERASE, MITOCHONDRIAL"/>
    <property type="match status" value="1"/>
</dbReference>
<evidence type="ECO:0000256" key="12">
    <source>
        <dbReference type="RuleBase" id="RU003560"/>
    </source>
</evidence>
<dbReference type="Gene3D" id="3.90.1150.10">
    <property type="entry name" value="Aspartate Aminotransferase, domain 1"/>
    <property type="match status" value="1"/>
</dbReference>
<keyword evidence="7 12" id="KW-0663">Pyridoxal phosphate</keyword>
<evidence type="ECO:0000256" key="5">
    <source>
        <dbReference type="ARBA" id="ARBA00022576"/>
    </source>
</evidence>
<proteinExistence type="inferred from homology"/>
<evidence type="ECO:0000256" key="6">
    <source>
        <dbReference type="ARBA" id="ARBA00022679"/>
    </source>
</evidence>
<evidence type="ECO:0000256" key="8">
    <source>
        <dbReference type="ARBA" id="ARBA00029760"/>
    </source>
</evidence>
<dbReference type="GO" id="GO:0009450">
    <property type="term" value="P:gamma-aminobutyric acid catabolic process"/>
    <property type="evidence" value="ECO:0007669"/>
    <property type="project" value="TreeGrafter"/>
</dbReference>
<dbReference type="Proteomes" id="UP001107558">
    <property type="component" value="Chromosome 1"/>
</dbReference>
<protein>
    <recommendedName>
        <fullName evidence="10">(S)-3-amino-2-methylpropionate transaminase</fullName>
        <ecNumber evidence="4">2.6.1.19</ecNumber>
        <ecNumber evidence="3">2.6.1.22</ecNumber>
    </recommendedName>
    <alternativeName>
        <fullName evidence="11">GABA aminotransferase</fullName>
    </alternativeName>
    <alternativeName>
        <fullName evidence="9">Gamma-amino-N-butyrate transaminase</fullName>
    </alternativeName>
    <alternativeName>
        <fullName evidence="8">L-AIBAT</fullName>
    </alternativeName>
</protein>
<accession>A0A9J6CEC2</accession>
<dbReference type="GO" id="GO:0047298">
    <property type="term" value="F:(S)-3-amino-2-methylpropionate transaminase activity"/>
    <property type="evidence" value="ECO:0007669"/>
    <property type="project" value="UniProtKB-EC"/>
</dbReference>
<keyword evidence="14" id="KW-1185">Reference proteome</keyword>
<dbReference type="Gene3D" id="3.40.640.10">
    <property type="entry name" value="Type I PLP-dependent aspartate aminotransferase-like (Major domain)"/>
    <property type="match status" value="1"/>
</dbReference>
<evidence type="ECO:0000256" key="3">
    <source>
        <dbReference type="ARBA" id="ARBA00012876"/>
    </source>
</evidence>
<evidence type="ECO:0000256" key="10">
    <source>
        <dbReference type="ARBA" id="ARBA00030857"/>
    </source>
</evidence>
<dbReference type="PANTHER" id="PTHR43206">
    <property type="entry name" value="AMINOTRANSFERASE"/>
    <property type="match status" value="1"/>
</dbReference>
<evidence type="ECO:0000256" key="1">
    <source>
        <dbReference type="ARBA" id="ARBA00001933"/>
    </source>
</evidence>
<evidence type="ECO:0000256" key="11">
    <source>
        <dbReference type="ARBA" id="ARBA00031787"/>
    </source>
</evidence>
<keyword evidence="6" id="KW-0808">Transferase</keyword>
<dbReference type="InterPro" id="IPR015422">
    <property type="entry name" value="PyrdxlP-dep_Trfase_small"/>
</dbReference>
<dbReference type="EC" id="2.6.1.22" evidence="3"/>
<dbReference type="NCBIfam" id="TIGR00699">
    <property type="entry name" value="GABAtrns_euk"/>
    <property type="match status" value="1"/>
</dbReference>
<dbReference type="InterPro" id="IPR004631">
    <property type="entry name" value="4NH2But_aminotransferase_euk"/>
</dbReference>
<sequence>MLRSVIRNPKAFASEARCLYSTYVKNEPSAPKVCTEIPGPKSKSLLKNLNQLQQAGSVQLFADYDASIGNYLIDVDGNQLLDIFTQISSVPLGYNHPELLKVFENEHNIKTLVNRPALGVFPGADWPDKLQNVLMSVAPKGLKNITTMMCGSCSNENAFKNMFLWYCKNRRGENVDFTDAEKETCMINQQPGSPNLSILSFMGSFHGRTIGALSTTHSKYIHKIDVPALDWPIAPFPRYKYPLEENVRENKAEDERCLAEVESLIEKWNKKGQDVAGIIVEPIQAEGGDNEGSPEFFQGLQKITKRNGVALLIDEVQTGGGPTGKFWCHEWFNLESSPDIVTFSKKMQLGGYYHSEDFKPQQEYRIFNTWCGDPGKLLILEKVLEVIKRENLLDNVNKTGAVLKQGLLDAQKEFPSILNSARGRGTFLAINAKDGKIRDTIVGNLKKKGIQSGGCGEVSIRFRPALIFEPKHANIFLDKFRQVLKEL</sequence>
<evidence type="ECO:0000313" key="13">
    <source>
        <dbReference type="EMBL" id="KAG5680436.1"/>
    </source>
</evidence>
<evidence type="ECO:0000256" key="9">
    <source>
        <dbReference type="ARBA" id="ARBA00030204"/>
    </source>
</evidence>
<dbReference type="GO" id="GO:0005739">
    <property type="term" value="C:mitochondrion"/>
    <property type="evidence" value="ECO:0007669"/>
    <property type="project" value="TreeGrafter"/>
</dbReference>
<organism evidence="13 14">
    <name type="scientific">Polypedilum vanderplanki</name>
    <name type="common">Sleeping chironomid midge</name>
    <dbReference type="NCBI Taxonomy" id="319348"/>
    <lineage>
        <taxon>Eukaryota</taxon>
        <taxon>Metazoa</taxon>
        <taxon>Ecdysozoa</taxon>
        <taxon>Arthropoda</taxon>
        <taxon>Hexapoda</taxon>
        <taxon>Insecta</taxon>
        <taxon>Pterygota</taxon>
        <taxon>Neoptera</taxon>
        <taxon>Endopterygota</taxon>
        <taxon>Diptera</taxon>
        <taxon>Nematocera</taxon>
        <taxon>Chironomoidea</taxon>
        <taxon>Chironomidae</taxon>
        <taxon>Chironominae</taxon>
        <taxon>Polypedilum</taxon>
        <taxon>Polypedilum</taxon>
    </lineage>
</organism>
<dbReference type="FunFam" id="3.40.640.10:FF:000029">
    <property type="entry name" value="4-aminobutyrate aminotransferase, mitochondrial"/>
    <property type="match status" value="1"/>
</dbReference>
<dbReference type="AlphaFoldDB" id="A0A9J6CEC2"/>
<reference evidence="13" key="1">
    <citation type="submission" date="2021-03" db="EMBL/GenBank/DDBJ databases">
        <title>Chromosome level genome of the anhydrobiotic midge Polypedilum vanderplanki.</title>
        <authorList>
            <person name="Yoshida Y."/>
            <person name="Kikawada T."/>
            <person name="Gusev O."/>
        </authorList>
    </citation>
    <scope>NUCLEOTIDE SEQUENCE</scope>
    <source>
        <strain evidence="13">NIAS01</strain>
        <tissue evidence="13">Whole body or cell culture</tissue>
    </source>
</reference>
<dbReference type="GO" id="GO:0034386">
    <property type="term" value="F:4-aminobutyrate:2-oxoglutarate transaminase activity"/>
    <property type="evidence" value="ECO:0007669"/>
    <property type="project" value="UniProtKB-EC"/>
</dbReference>
<dbReference type="InterPro" id="IPR005814">
    <property type="entry name" value="Aminotrans_3"/>
</dbReference>
<dbReference type="InterPro" id="IPR015424">
    <property type="entry name" value="PyrdxlP-dep_Trfase"/>
</dbReference>
<gene>
    <name evidence="13" type="ORF">PVAND_009944</name>
</gene>
<dbReference type="Pfam" id="PF00202">
    <property type="entry name" value="Aminotran_3"/>
    <property type="match status" value="1"/>
</dbReference>
<dbReference type="PIRSF" id="PIRSF000521">
    <property type="entry name" value="Transaminase_4ab_Lys_Orn"/>
    <property type="match status" value="1"/>
</dbReference>
<comment type="caution">
    <text evidence="13">The sequence shown here is derived from an EMBL/GenBank/DDBJ whole genome shotgun (WGS) entry which is preliminary data.</text>
</comment>
<comment type="cofactor">
    <cofactor evidence="1">
        <name>pyridoxal 5'-phosphate</name>
        <dbReference type="ChEBI" id="CHEBI:597326"/>
    </cofactor>
</comment>
<dbReference type="GO" id="GO:0030170">
    <property type="term" value="F:pyridoxal phosphate binding"/>
    <property type="evidence" value="ECO:0007669"/>
    <property type="project" value="InterPro"/>
</dbReference>
<dbReference type="InterPro" id="IPR015421">
    <property type="entry name" value="PyrdxlP-dep_Trfase_major"/>
</dbReference>